<dbReference type="PANTHER" id="PTHR42708">
    <property type="entry name" value="ATP/GTP-BINDING PROTEIN-RELATED"/>
    <property type="match status" value="1"/>
</dbReference>
<organism evidence="5 6">
    <name type="scientific">Chamaesiphon minutus (strain ATCC 27169 / PCC 6605)</name>
    <dbReference type="NCBI Taxonomy" id="1173020"/>
    <lineage>
        <taxon>Bacteria</taxon>
        <taxon>Bacillati</taxon>
        <taxon>Cyanobacteriota</taxon>
        <taxon>Cyanophyceae</taxon>
        <taxon>Gomontiellales</taxon>
        <taxon>Chamaesiphonaceae</taxon>
        <taxon>Chamaesiphon</taxon>
    </lineage>
</organism>
<dbReference type="InterPro" id="IPR027417">
    <property type="entry name" value="P-loop_NTPase"/>
</dbReference>
<dbReference type="eggNOG" id="COG2229">
    <property type="taxonomic scope" value="Bacteria"/>
</dbReference>
<accession>K9UEU8</accession>
<evidence type="ECO:0000256" key="3">
    <source>
        <dbReference type="ARBA" id="ARBA00022801"/>
    </source>
</evidence>
<dbReference type="Proteomes" id="UP000010366">
    <property type="component" value="Chromosome"/>
</dbReference>
<dbReference type="PANTHER" id="PTHR42708:SF1">
    <property type="entry name" value="GLIDING MOTILITY PROTEIN MGLA"/>
    <property type="match status" value="1"/>
</dbReference>
<comment type="similarity">
    <text evidence="1">Belongs to the GPN-loop GTPase family.</text>
</comment>
<dbReference type="STRING" id="1173020.Cha6605_2600"/>
<gene>
    <name evidence="5" type="ORF">Cha6605_2600</name>
</gene>
<dbReference type="SUPFAM" id="SSF52540">
    <property type="entry name" value="P-loop containing nucleoside triphosphate hydrolases"/>
    <property type="match status" value="1"/>
</dbReference>
<dbReference type="HOGENOM" id="CLU_077970_2_0_3"/>
<dbReference type="GO" id="GO:0016787">
    <property type="term" value="F:hydrolase activity"/>
    <property type="evidence" value="ECO:0007669"/>
    <property type="project" value="UniProtKB-KW"/>
</dbReference>
<dbReference type="InterPro" id="IPR004130">
    <property type="entry name" value="Gpn"/>
</dbReference>
<dbReference type="Pfam" id="PF03029">
    <property type="entry name" value="ATP_bind_1"/>
    <property type="match status" value="1"/>
</dbReference>
<dbReference type="PATRIC" id="fig|1173020.3.peg.2966"/>
<dbReference type="AlphaFoldDB" id="K9UEU8"/>
<keyword evidence="4" id="KW-0342">GTP-binding</keyword>
<keyword evidence="3" id="KW-0378">Hydrolase</keyword>
<evidence type="ECO:0000256" key="4">
    <source>
        <dbReference type="ARBA" id="ARBA00023134"/>
    </source>
</evidence>
<dbReference type="OrthoDB" id="4319884at2"/>
<name>K9UEU8_CHAP6</name>
<dbReference type="InterPro" id="IPR052705">
    <property type="entry name" value="Gliding_Motility_GTPase"/>
</dbReference>
<dbReference type="Gene3D" id="3.40.50.300">
    <property type="entry name" value="P-loop containing nucleotide triphosphate hydrolases"/>
    <property type="match status" value="1"/>
</dbReference>
<evidence type="ECO:0000313" key="5">
    <source>
        <dbReference type="EMBL" id="AFY93647.1"/>
    </source>
</evidence>
<dbReference type="RefSeq" id="WP_015159793.1">
    <property type="nucleotide sequence ID" value="NC_019697.1"/>
</dbReference>
<dbReference type="GO" id="GO:0005525">
    <property type="term" value="F:GTP binding"/>
    <property type="evidence" value="ECO:0007669"/>
    <property type="project" value="UniProtKB-KW"/>
</dbReference>
<evidence type="ECO:0000313" key="6">
    <source>
        <dbReference type="Proteomes" id="UP000010366"/>
    </source>
</evidence>
<dbReference type="CDD" id="cd00882">
    <property type="entry name" value="Ras_like_GTPase"/>
    <property type="match status" value="1"/>
</dbReference>
<dbReference type="EMBL" id="CP003600">
    <property type="protein sequence ID" value="AFY93647.1"/>
    <property type="molecule type" value="Genomic_DNA"/>
</dbReference>
<protein>
    <submittedName>
        <fullName evidence="5">Putative GTPase</fullName>
    </submittedName>
</protein>
<dbReference type="KEGG" id="cmp:Cha6605_2600"/>
<keyword evidence="6" id="KW-1185">Reference proteome</keyword>
<proteinExistence type="inferred from homology"/>
<evidence type="ECO:0000256" key="2">
    <source>
        <dbReference type="ARBA" id="ARBA00022741"/>
    </source>
</evidence>
<keyword evidence="2" id="KW-0547">Nucleotide-binding</keyword>
<reference evidence="5 6" key="1">
    <citation type="submission" date="2012-05" db="EMBL/GenBank/DDBJ databases">
        <title>Finished chromosome of genome of Chamaesiphon sp. PCC 6605.</title>
        <authorList>
            <consortium name="US DOE Joint Genome Institute"/>
            <person name="Gugger M."/>
            <person name="Coursin T."/>
            <person name="Rippka R."/>
            <person name="Tandeau De Marsac N."/>
            <person name="Huntemann M."/>
            <person name="Wei C.-L."/>
            <person name="Han J."/>
            <person name="Detter J.C."/>
            <person name="Han C."/>
            <person name="Tapia R."/>
            <person name="Chen A."/>
            <person name="Kyrpides N."/>
            <person name="Mavromatis K."/>
            <person name="Markowitz V."/>
            <person name="Szeto E."/>
            <person name="Ivanova N."/>
            <person name="Pagani I."/>
            <person name="Pati A."/>
            <person name="Goodwin L."/>
            <person name="Nordberg H.P."/>
            <person name="Cantor M.N."/>
            <person name="Hua S.X."/>
            <person name="Woyke T."/>
            <person name="Kerfeld C.A."/>
        </authorList>
    </citation>
    <scope>NUCLEOTIDE SEQUENCE [LARGE SCALE GENOMIC DNA]</scope>
    <source>
        <strain evidence="6">ATCC 27169 / PCC 6605</strain>
    </source>
</reference>
<sequence length="186" mass="20559">MEIMNLVVTGTVGAGKTTFIRSVSEIEVVDTDRRATDEVADLKQNTTVAMDFGTLQFGEEMALHIYGTPGQTRFDFMWEILIERAHAYVLLIAAHRPSEFHHARRIMNFMNRRAQIPMIIGITHSDCEGAWSSEDIALALGYQDVTQQPPLVLVNAAEGESVVMALVSLVEHYMQTMAAATAMVGS</sequence>
<evidence type="ECO:0000256" key="1">
    <source>
        <dbReference type="ARBA" id="ARBA00005290"/>
    </source>
</evidence>